<evidence type="ECO:0000313" key="4">
    <source>
        <dbReference type="Proteomes" id="UP001457282"/>
    </source>
</evidence>
<accession>A0AAW1XC38</accession>
<keyword evidence="4" id="KW-1185">Reference proteome</keyword>
<feature type="domain" description="Potassium channel tetramerisation-type BTB" evidence="2">
    <location>
        <begin position="17"/>
        <end position="67"/>
    </location>
</feature>
<proteinExistence type="predicted"/>
<dbReference type="InterPro" id="IPR001646">
    <property type="entry name" value="5peptide_repeat"/>
</dbReference>
<dbReference type="SUPFAM" id="SSF54695">
    <property type="entry name" value="POZ domain"/>
    <property type="match status" value="1"/>
</dbReference>
<organism evidence="3 4">
    <name type="scientific">Rubus argutus</name>
    <name type="common">Southern blackberry</name>
    <dbReference type="NCBI Taxonomy" id="59490"/>
    <lineage>
        <taxon>Eukaryota</taxon>
        <taxon>Viridiplantae</taxon>
        <taxon>Streptophyta</taxon>
        <taxon>Embryophyta</taxon>
        <taxon>Tracheophyta</taxon>
        <taxon>Spermatophyta</taxon>
        <taxon>Magnoliopsida</taxon>
        <taxon>eudicotyledons</taxon>
        <taxon>Gunneridae</taxon>
        <taxon>Pentapetalae</taxon>
        <taxon>rosids</taxon>
        <taxon>fabids</taxon>
        <taxon>Rosales</taxon>
        <taxon>Rosaceae</taxon>
        <taxon>Rosoideae</taxon>
        <taxon>Rosoideae incertae sedis</taxon>
        <taxon>Rubus</taxon>
    </lineage>
</organism>
<dbReference type="SUPFAM" id="SSF141571">
    <property type="entry name" value="Pentapeptide repeat-like"/>
    <property type="match status" value="1"/>
</dbReference>
<dbReference type="InterPro" id="IPR011333">
    <property type="entry name" value="SKP1/BTB/POZ_sf"/>
</dbReference>
<dbReference type="Gene3D" id="2.160.20.80">
    <property type="entry name" value="E3 ubiquitin-protein ligase SopA"/>
    <property type="match status" value="1"/>
</dbReference>
<name>A0AAW1XC38_RUBAR</name>
<dbReference type="PANTHER" id="PTHR14136:SF17">
    <property type="entry name" value="BTB_POZ DOMAIN-CONTAINING PROTEIN KCTD9"/>
    <property type="match status" value="1"/>
</dbReference>
<gene>
    <name evidence="3" type="ORF">M0R45_020910</name>
</gene>
<reference evidence="3 4" key="1">
    <citation type="journal article" date="2023" name="G3 (Bethesda)">
        <title>A chromosome-length genome assembly and annotation of blackberry (Rubus argutus, cv. 'Hillquist').</title>
        <authorList>
            <person name="Bruna T."/>
            <person name="Aryal R."/>
            <person name="Dudchenko O."/>
            <person name="Sargent D.J."/>
            <person name="Mead D."/>
            <person name="Buti M."/>
            <person name="Cavallini A."/>
            <person name="Hytonen T."/>
            <person name="Andres J."/>
            <person name="Pham M."/>
            <person name="Weisz D."/>
            <person name="Mascagni F."/>
            <person name="Usai G."/>
            <person name="Natali L."/>
            <person name="Bassil N."/>
            <person name="Fernandez G.E."/>
            <person name="Lomsadze A."/>
            <person name="Armour M."/>
            <person name="Olukolu B."/>
            <person name="Poorten T."/>
            <person name="Britton C."/>
            <person name="Davik J."/>
            <person name="Ashrafi H."/>
            <person name="Aiden E.L."/>
            <person name="Borodovsky M."/>
            <person name="Worthington M."/>
        </authorList>
    </citation>
    <scope>NUCLEOTIDE SEQUENCE [LARGE SCALE GENOMIC DNA]</scope>
    <source>
        <strain evidence="3">PI 553951</strain>
    </source>
</reference>
<dbReference type="Proteomes" id="UP001457282">
    <property type="component" value="Unassembled WGS sequence"/>
</dbReference>
<dbReference type="AlphaFoldDB" id="A0AAW1XC38"/>
<dbReference type="GO" id="GO:0051260">
    <property type="term" value="P:protein homooligomerization"/>
    <property type="evidence" value="ECO:0007669"/>
    <property type="project" value="InterPro"/>
</dbReference>
<dbReference type="InterPro" id="IPR003131">
    <property type="entry name" value="T1-type_BTB"/>
</dbReference>
<dbReference type="PANTHER" id="PTHR14136">
    <property type="entry name" value="BTB_POZ DOMAIN-CONTAINING PROTEIN KCTD9"/>
    <property type="match status" value="1"/>
</dbReference>
<dbReference type="Pfam" id="PF02214">
    <property type="entry name" value="BTB_2"/>
    <property type="match status" value="1"/>
</dbReference>
<dbReference type="EMBL" id="JBEDUW010000004">
    <property type="protein sequence ID" value="KAK9933734.1"/>
    <property type="molecule type" value="Genomic_DNA"/>
</dbReference>
<dbReference type="InterPro" id="IPR051082">
    <property type="entry name" value="Pentapeptide-BTB/POZ_domain"/>
</dbReference>
<protein>
    <recommendedName>
        <fullName evidence="2">Potassium channel tetramerisation-type BTB domain-containing protein</fullName>
    </recommendedName>
</protein>
<dbReference type="Gene3D" id="3.30.710.10">
    <property type="entry name" value="Potassium Channel Kv1.1, Chain A"/>
    <property type="match status" value="1"/>
</dbReference>
<comment type="pathway">
    <text evidence="1">Protein modification; protein ubiquitination.</text>
</comment>
<sequence length="223" mass="24592">MAEVSDIPHPCGRHTLRLEKGYVFIDRNGKHFGYILDWLRTGVVPTLKHNKYTDLKLEADYFQLAGLIDGIHGLNLSFAVVKNVCFSNTLLRETFFENADAEGASFRGADFVGGDHSIKPDLSGANLSNADFTDAKLEGVCLRSATLRYAKFTNTNLKNAILEGADLQGVDLREANTEGATSLKVNIDEIPTLVFRALQQLCGANYGLGIDDLLLFFFPINME</sequence>
<dbReference type="Pfam" id="PF00805">
    <property type="entry name" value="Pentapeptide"/>
    <property type="match status" value="2"/>
</dbReference>
<evidence type="ECO:0000259" key="2">
    <source>
        <dbReference type="Pfam" id="PF02214"/>
    </source>
</evidence>
<comment type="caution">
    <text evidence="3">The sequence shown here is derived from an EMBL/GenBank/DDBJ whole genome shotgun (WGS) entry which is preliminary data.</text>
</comment>
<evidence type="ECO:0000256" key="1">
    <source>
        <dbReference type="ARBA" id="ARBA00004906"/>
    </source>
</evidence>
<evidence type="ECO:0000313" key="3">
    <source>
        <dbReference type="EMBL" id="KAK9933734.1"/>
    </source>
</evidence>